<dbReference type="OrthoDB" id="630188at2759"/>
<name>A0A0C3KLW1_9AGAM</name>
<sequence>IDPILVVCVSDTHNLQVPDVPDGDILIHSGDLTERGTIEELKAALSWLDSLPQQNKFFIAGNHDTCLSELDYSSIQAEFPTLTYLQDTFATCTIRGSKVGLIGSPWTPKCGVGGFQYPRSAKLSDSPIGWIQQKADPILFDEEKVDKFVLVTHGPPRGHLDDTTFGLSSAGCETWLQLLWSLSRKPDFQVFGHIHDSHGIKRIKWD</sequence>
<dbReference type="InterPro" id="IPR029052">
    <property type="entry name" value="Metallo-depent_PP-like"/>
</dbReference>
<dbReference type="PANTHER" id="PTHR12905:SF0">
    <property type="entry name" value="CALCINEURIN-LIKE PHOSPHOESTERASE DOMAIN-CONTAINING PROTEIN"/>
    <property type="match status" value="1"/>
</dbReference>
<dbReference type="Proteomes" id="UP000054248">
    <property type="component" value="Unassembled WGS sequence"/>
</dbReference>
<evidence type="ECO:0000259" key="1">
    <source>
        <dbReference type="Pfam" id="PF00149"/>
    </source>
</evidence>
<dbReference type="PANTHER" id="PTHR12905">
    <property type="entry name" value="METALLOPHOSPHOESTERASE"/>
    <property type="match status" value="1"/>
</dbReference>
<feature type="non-terminal residue" evidence="2">
    <location>
        <position position="206"/>
    </location>
</feature>
<dbReference type="InterPro" id="IPR051693">
    <property type="entry name" value="UPF0046_metallophosphoest"/>
</dbReference>
<organism evidence="2 3">
    <name type="scientific">Tulasnella calospora MUT 4182</name>
    <dbReference type="NCBI Taxonomy" id="1051891"/>
    <lineage>
        <taxon>Eukaryota</taxon>
        <taxon>Fungi</taxon>
        <taxon>Dikarya</taxon>
        <taxon>Basidiomycota</taxon>
        <taxon>Agaricomycotina</taxon>
        <taxon>Agaricomycetes</taxon>
        <taxon>Cantharellales</taxon>
        <taxon>Tulasnellaceae</taxon>
        <taxon>Tulasnella</taxon>
    </lineage>
</organism>
<dbReference type="Pfam" id="PF00149">
    <property type="entry name" value="Metallophos"/>
    <property type="match status" value="1"/>
</dbReference>
<dbReference type="AlphaFoldDB" id="A0A0C3KLW1"/>
<dbReference type="Gene3D" id="3.60.21.10">
    <property type="match status" value="1"/>
</dbReference>
<gene>
    <name evidence="2" type="ORF">M407DRAFT_43026</name>
</gene>
<dbReference type="EMBL" id="KN823112">
    <property type="protein sequence ID" value="KIO22328.1"/>
    <property type="molecule type" value="Genomic_DNA"/>
</dbReference>
<accession>A0A0C3KLW1</accession>
<dbReference type="GO" id="GO:0016787">
    <property type="term" value="F:hydrolase activity"/>
    <property type="evidence" value="ECO:0007669"/>
    <property type="project" value="InterPro"/>
</dbReference>
<evidence type="ECO:0000313" key="2">
    <source>
        <dbReference type="EMBL" id="KIO22328.1"/>
    </source>
</evidence>
<feature type="non-terminal residue" evidence="2">
    <location>
        <position position="1"/>
    </location>
</feature>
<reference evidence="2 3" key="1">
    <citation type="submission" date="2014-04" db="EMBL/GenBank/DDBJ databases">
        <authorList>
            <consortium name="DOE Joint Genome Institute"/>
            <person name="Kuo A."/>
            <person name="Girlanda M."/>
            <person name="Perotto S."/>
            <person name="Kohler A."/>
            <person name="Nagy L.G."/>
            <person name="Floudas D."/>
            <person name="Copeland A."/>
            <person name="Barry K.W."/>
            <person name="Cichocki N."/>
            <person name="Veneault-Fourrey C."/>
            <person name="LaButti K."/>
            <person name="Lindquist E.A."/>
            <person name="Lipzen A."/>
            <person name="Lundell T."/>
            <person name="Morin E."/>
            <person name="Murat C."/>
            <person name="Sun H."/>
            <person name="Tunlid A."/>
            <person name="Henrissat B."/>
            <person name="Grigoriev I.V."/>
            <person name="Hibbett D.S."/>
            <person name="Martin F."/>
            <person name="Nordberg H.P."/>
            <person name="Cantor M.N."/>
            <person name="Hua S.X."/>
        </authorList>
    </citation>
    <scope>NUCLEOTIDE SEQUENCE [LARGE SCALE GENOMIC DNA]</scope>
    <source>
        <strain evidence="2 3">MUT 4182</strain>
    </source>
</reference>
<dbReference type="CDD" id="cd07379">
    <property type="entry name" value="MPP_239FB"/>
    <property type="match status" value="1"/>
</dbReference>
<proteinExistence type="predicted"/>
<protein>
    <recommendedName>
        <fullName evidence="1">Calcineurin-like phosphoesterase domain-containing protein</fullName>
    </recommendedName>
</protein>
<dbReference type="InterPro" id="IPR004843">
    <property type="entry name" value="Calcineurin-like_PHP"/>
</dbReference>
<keyword evidence="3" id="KW-1185">Reference proteome</keyword>
<evidence type="ECO:0000313" key="3">
    <source>
        <dbReference type="Proteomes" id="UP000054248"/>
    </source>
</evidence>
<dbReference type="SUPFAM" id="SSF56300">
    <property type="entry name" value="Metallo-dependent phosphatases"/>
    <property type="match status" value="1"/>
</dbReference>
<dbReference type="HOGENOM" id="CLU_041441_1_2_1"/>
<feature type="domain" description="Calcineurin-like phosphoesterase" evidence="1">
    <location>
        <begin position="21"/>
        <end position="196"/>
    </location>
</feature>
<reference evidence="3" key="2">
    <citation type="submission" date="2015-01" db="EMBL/GenBank/DDBJ databases">
        <title>Evolutionary Origins and Diversification of the Mycorrhizal Mutualists.</title>
        <authorList>
            <consortium name="DOE Joint Genome Institute"/>
            <consortium name="Mycorrhizal Genomics Consortium"/>
            <person name="Kohler A."/>
            <person name="Kuo A."/>
            <person name="Nagy L.G."/>
            <person name="Floudas D."/>
            <person name="Copeland A."/>
            <person name="Barry K.W."/>
            <person name="Cichocki N."/>
            <person name="Veneault-Fourrey C."/>
            <person name="LaButti K."/>
            <person name="Lindquist E.A."/>
            <person name="Lipzen A."/>
            <person name="Lundell T."/>
            <person name="Morin E."/>
            <person name="Murat C."/>
            <person name="Riley R."/>
            <person name="Ohm R."/>
            <person name="Sun H."/>
            <person name="Tunlid A."/>
            <person name="Henrissat B."/>
            <person name="Grigoriev I.V."/>
            <person name="Hibbett D.S."/>
            <person name="Martin F."/>
        </authorList>
    </citation>
    <scope>NUCLEOTIDE SEQUENCE [LARGE SCALE GENOMIC DNA]</scope>
    <source>
        <strain evidence="3">MUT 4182</strain>
    </source>
</reference>